<reference evidence="5" key="1">
    <citation type="submission" date="2020-05" db="EMBL/GenBank/DDBJ databases">
        <title>Fertoebacter nigrum gen. nov., sp. nov., a new member of the family Rhodobacteraceae.</title>
        <authorList>
            <person name="Szuroczki S."/>
            <person name="Abbaszade G."/>
            <person name="Buni D."/>
            <person name="Schumann P."/>
            <person name="Toth E."/>
        </authorList>
    </citation>
    <scope>NUCLEOTIDE SEQUENCE</scope>
    <source>
        <strain evidence="5">RG-N-1a</strain>
    </source>
</reference>
<dbReference type="PROSITE" id="PS51387">
    <property type="entry name" value="FAD_PCMH"/>
    <property type="match status" value="1"/>
</dbReference>
<dbReference type="Proteomes" id="UP000484076">
    <property type="component" value="Unassembled WGS sequence"/>
</dbReference>
<feature type="domain" description="FAD-binding PCMH-type" evidence="4">
    <location>
        <begin position="6"/>
        <end position="191"/>
    </location>
</feature>
<dbReference type="PANTHER" id="PTHR42659">
    <property type="entry name" value="XANTHINE DEHYDROGENASE SUBUNIT C-RELATED"/>
    <property type="match status" value="1"/>
</dbReference>
<dbReference type="GO" id="GO:0016491">
    <property type="term" value="F:oxidoreductase activity"/>
    <property type="evidence" value="ECO:0007669"/>
    <property type="project" value="UniProtKB-KW"/>
</dbReference>
<dbReference type="Pfam" id="PF00941">
    <property type="entry name" value="FAD_binding_5"/>
    <property type="match status" value="1"/>
</dbReference>
<evidence type="ECO:0000256" key="2">
    <source>
        <dbReference type="ARBA" id="ARBA00022827"/>
    </source>
</evidence>
<dbReference type="AlphaFoldDB" id="A0A8X8H1R7"/>
<dbReference type="InterPro" id="IPR005107">
    <property type="entry name" value="CO_DH_flav_C"/>
</dbReference>
<proteinExistence type="predicted"/>
<dbReference type="PANTHER" id="PTHR42659:SF2">
    <property type="entry name" value="XANTHINE DEHYDROGENASE SUBUNIT C-RELATED"/>
    <property type="match status" value="1"/>
</dbReference>
<keyword evidence="6" id="KW-1185">Reference proteome</keyword>
<evidence type="ECO:0000256" key="1">
    <source>
        <dbReference type="ARBA" id="ARBA00022630"/>
    </source>
</evidence>
<dbReference type="SUPFAM" id="SSF55447">
    <property type="entry name" value="CO dehydrogenase flavoprotein C-terminal domain-like"/>
    <property type="match status" value="1"/>
</dbReference>
<dbReference type="SMART" id="SM01092">
    <property type="entry name" value="CO_deh_flav_C"/>
    <property type="match status" value="1"/>
</dbReference>
<dbReference type="InterPro" id="IPR051312">
    <property type="entry name" value="Diverse_Substr_Oxidored"/>
</dbReference>
<evidence type="ECO:0000313" key="5">
    <source>
        <dbReference type="EMBL" id="NUB45973.1"/>
    </source>
</evidence>
<keyword evidence="1" id="KW-0285">Flavoprotein</keyword>
<dbReference type="EMBL" id="WHUT02000010">
    <property type="protein sequence ID" value="NUB45973.1"/>
    <property type="molecule type" value="Genomic_DNA"/>
</dbReference>
<accession>A0A8X8H1R7</accession>
<dbReference type="Gene3D" id="3.30.390.50">
    <property type="entry name" value="CO dehydrogenase flavoprotein, C-terminal domain"/>
    <property type="match status" value="1"/>
</dbReference>
<evidence type="ECO:0000256" key="3">
    <source>
        <dbReference type="ARBA" id="ARBA00023002"/>
    </source>
</evidence>
<keyword evidence="3" id="KW-0560">Oxidoreductase</keyword>
<gene>
    <name evidence="5" type="ORF">GEU84_016365</name>
</gene>
<dbReference type="InterPro" id="IPR016166">
    <property type="entry name" value="FAD-bd_PCMH"/>
</dbReference>
<dbReference type="Gene3D" id="3.30.465.10">
    <property type="match status" value="1"/>
</dbReference>
<dbReference type="SUPFAM" id="SSF56176">
    <property type="entry name" value="FAD-binding/transporter-associated domain-like"/>
    <property type="match status" value="1"/>
</dbReference>
<dbReference type="InterPro" id="IPR016169">
    <property type="entry name" value="FAD-bd_PCMH_sub2"/>
</dbReference>
<dbReference type="InterPro" id="IPR036318">
    <property type="entry name" value="FAD-bd_PCMH-like_sf"/>
</dbReference>
<dbReference type="InterPro" id="IPR002346">
    <property type="entry name" value="Mopterin_DH_FAD-bd"/>
</dbReference>
<dbReference type="InterPro" id="IPR036683">
    <property type="entry name" value="CO_DH_flav_C_dom_sf"/>
</dbReference>
<comment type="caution">
    <text evidence="5">The sequence shown here is derived from an EMBL/GenBank/DDBJ whole genome shotgun (WGS) entry which is preliminary data.</text>
</comment>
<protein>
    <submittedName>
        <fullName evidence="5">FAD binding domain-containing protein</fullName>
    </submittedName>
</protein>
<evidence type="ECO:0000313" key="6">
    <source>
        <dbReference type="Proteomes" id="UP000484076"/>
    </source>
</evidence>
<dbReference type="RefSeq" id="WP_152828058.1">
    <property type="nucleotide sequence ID" value="NZ_WHUT02000010.1"/>
</dbReference>
<name>A0A8X8H1R7_9RHOB</name>
<keyword evidence="2" id="KW-0274">FAD</keyword>
<sequence length="291" mass="30798">MHNAERWADRTTIHLPATAGAAVKLLGELGSEGRLLAGGTWLMRAPMTSGHYIALAGIAELRQIEIGQDRLRIGAGASHAELALALDGLDDLKGLADAAGGAANPAIRRRATVGGNLCTTAFAASDLASALLAAEAEVTLITPAGTLRQELAIYLDWRRTSAAQHHLLQHVEVSRRAGRRLCHARLPLRRAGDYPVAMVSLAAGSDRQGRLADVVVAVGAVESQARRWPALERTLTGQLPCRSAAITCAQANLCQFAGREGPEVPGWYRQQVLPELVARAVAQWAKAGGQE</sequence>
<organism evidence="5 6">
    <name type="scientific">Fertoeibacter niger</name>
    <dbReference type="NCBI Taxonomy" id="2656921"/>
    <lineage>
        <taxon>Bacteria</taxon>
        <taxon>Pseudomonadati</taxon>
        <taxon>Pseudomonadota</taxon>
        <taxon>Alphaproteobacteria</taxon>
        <taxon>Rhodobacterales</taxon>
        <taxon>Paracoccaceae</taxon>
        <taxon>Fertoeibacter</taxon>
    </lineage>
</organism>
<evidence type="ECO:0000259" key="4">
    <source>
        <dbReference type="PROSITE" id="PS51387"/>
    </source>
</evidence>
<dbReference type="GO" id="GO:0071949">
    <property type="term" value="F:FAD binding"/>
    <property type="evidence" value="ECO:0007669"/>
    <property type="project" value="InterPro"/>
</dbReference>